<dbReference type="InterPro" id="IPR001867">
    <property type="entry name" value="OmpR/PhoB-type_DNA-bd"/>
</dbReference>
<evidence type="ECO:0000313" key="4">
    <source>
        <dbReference type="EMBL" id="PKY11538.1"/>
    </source>
</evidence>
<gene>
    <name evidence="4" type="ORF">B1757_03975</name>
</gene>
<dbReference type="InterPro" id="IPR016032">
    <property type="entry name" value="Sig_transdc_resp-reg_C-effctor"/>
</dbReference>
<dbReference type="PROSITE" id="PS51755">
    <property type="entry name" value="OMPR_PHOB"/>
    <property type="match status" value="1"/>
</dbReference>
<feature type="DNA-binding region" description="OmpR/PhoB-type" evidence="2">
    <location>
        <begin position="135"/>
        <end position="236"/>
    </location>
</feature>
<dbReference type="InParanoid" id="A0A2I1DNT7"/>
<dbReference type="SUPFAM" id="SSF46894">
    <property type="entry name" value="C-terminal effector domain of the bipartite response regulators"/>
    <property type="match status" value="1"/>
</dbReference>
<evidence type="ECO:0000313" key="5">
    <source>
        <dbReference type="Proteomes" id="UP000234329"/>
    </source>
</evidence>
<dbReference type="GO" id="GO:0006355">
    <property type="term" value="P:regulation of DNA-templated transcription"/>
    <property type="evidence" value="ECO:0007669"/>
    <property type="project" value="InterPro"/>
</dbReference>
<dbReference type="OrthoDB" id="8927943at2"/>
<keyword evidence="5" id="KW-1185">Reference proteome</keyword>
<evidence type="ECO:0000256" key="1">
    <source>
        <dbReference type="ARBA" id="ARBA00023125"/>
    </source>
</evidence>
<reference evidence="4 5" key="1">
    <citation type="submission" date="2017-03" db="EMBL/GenBank/DDBJ databases">
        <title>Draft genime sequence of the acidophilic sulfur-oxidizing bacterium Acidithiobacillus sp. SH, isolated from seawater.</title>
        <authorList>
            <person name="Sharmin S."/>
            <person name="Tokuhisa M."/>
            <person name="Kanao T."/>
            <person name="Kamimura K."/>
        </authorList>
    </citation>
    <scope>NUCLEOTIDE SEQUENCE [LARGE SCALE GENOMIC DNA]</scope>
    <source>
        <strain evidence="4 5">SH</strain>
    </source>
</reference>
<evidence type="ECO:0000256" key="2">
    <source>
        <dbReference type="PROSITE-ProRule" id="PRU01091"/>
    </source>
</evidence>
<dbReference type="AlphaFoldDB" id="A0A2I1DNT7"/>
<feature type="domain" description="OmpR/PhoB-type" evidence="3">
    <location>
        <begin position="135"/>
        <end position="236"/>
    </location>
</feature>
<comment type="caution">
    <text evidence="4">The sequence shown here is derived from an EMBL/GenBank/DDBJ whole genome shotgun (WGS) entry which is preliminary data.</text>
</comment>
<accession>A0A2I1DNT7</accession>
<dbReference type="GO" id="GO:0003677">
    <property type="term" value="F:DNA binding"/>
    <property type="evidence" value="ECO:0007669"/>
    <property type="project" value="UniProtKB-UniRule"/>
</dbReference>
<dbReference type="Proteomes" id="UP000234329">
    <property type="component" value="Unassembled WGS sequence"/>
</dbReference>
<dbReference type="Gene3D" id="1.10.10.10">
    <property type="entry name" value="Winged helix-like DNA-binding domain superfamily/Winged helix DNA-binding domain"/>
    <property type="match status" value="1"/>
</dbReference>
<keyword evidence="1 2" id="KW-0238">DNA-binding</keyword>
<name>A0A2I1DNT7_9PROT</name>
<dbReference type="Pfam" id="PF00486">
    <property type="entry name" value="Trans_reg_C"/>
    <property type="match status" value="1"/>
</dbReference>
<sequence>MTAARAEAVNPVSGARILVLGSELSPDKLTLRLQRSGAYVQVLTVASDDTVSTIKRWQPALLILKEWSPKMAAWLTELLTFPSCMRLSILAMGKDDEAHAMTALDAGASAYLANTVTESIFQAQVGALLKNAQHWEFMEVRQEPHLWINPGNSRVWLNGTEIRLSRRLFRFLHYLALHPDHTFTPQEISNVLSDGQKFIQENSIAAQVHRLRKSMDKAGAGEWLETVHGFGYRLNLPEKI</sequence>
<dbReference type="CDD" id="cd00383">
    <property type="entry name" value="trans_reg_C"/>
    <property type="match status" value="1"/>
</dbReference>
<dbReference type="EMBL" id="MXAV01000012">
    <property type="protein sequence ID" value="PKY11538.1"/>
    <property type="molecule type" value="Genomic_DNA"/>
</dbReference>
<proteinExistence type="predicted"/>
<dbReference type="GO" id="GO:0000160">
    <property type="term" value="P:phosphorelay signal transduction system"/>
    <property type="evidence" value="ECO:0007669"/>
    <property type="project" value="InterPro"/>
</dbReference>
<dbReference type="InterPro" id="IPR036388">
    <property type="entry name" value="WH-like_DNA-bd_sf"/>
</dbReference>
<evidence type="ECO:0000259" key="3">
    <source>
        <dbReference type="PROSITE" id="PS51755"/>
    </source>
</evidence>
<dbReference type="SMART" id="SM00862">
    <property type="entry name" value="Trans_reg_C"/>
    <property type="match status" value="1"/>
</dbReference>
<protein>
    <submittedName>
        <fullName evidence="4">Transcriptional regulator</fullName>
    </submittedName>
</protein>
<organism evidence="4 5">
    <name type="scientific">Acidithiobacillus marinus</name>
    <dbReference type="NCBI Taxonomy" id="187490"/>
    <lineage>
        <taxon>Bacteria</taxon>
        <taxon>Pseudomonadati</taxon>
        <taxon>Pseudomonadota</taxon>
        <taxon>Acidithiobacillia</taxon>
        <taxon>Acidithiobacillales</taxon>
        <taxon>Acidithiobacillaceae</taxon>
        <taxon>Acidithiobacillus</taxon>
    </lineage>
</organism>